<proteinExistence type="predicted"/>
<dbReference type="RefSeq" id="WP_319806137.1">
    <property type="nucleotide sequence ID" value="NZ_CP107052.1"/>
</dbReference>
<dbReference type="InterPro" id="IPR053737">
    <property type="entry name" value="Type_II_TA_Toxin"/>
</dbReference>
<gene>
    <name evidence="2" type="ORF">N5W20_05340</name>
</gene>
<dbReference type="InterPro" id="IPR003812">
    <property type="entry name" value="Fido"/>
</dbReference>
<dbReference type="InterPro" id="IPR036597">
    <property type="entry name" value="Fido-like_dom_sf"/>
</dbReference>
<dbReference type="NCBIfam" id="TIGR01550">
    <property type="entry name" value="DOC_P1"/>
    <property type="match status" value="1"/>
</dbReference>
<accession>A0ABY6GGD5</accession>
<dbReference type="EMBL" id="CP107052">
    <property type="protein sequence ID" value="UYH50552.1"/>
    <property type="molecule type" value="Genomic_DNA"/>
</dbReference>
<dbReference type="PIRSF" id="PIRSF018297">
    <property type="entry name" value="Doc"/>
    <property type="match status" value="1"/>
</dbReference>
<name>A0ABY6GGD5_9PROT</name>
<organism evidence="2 3">
    <name type="scientific">Candidatus Kirkpatrickella diaphorinae</name>
    <dbReference type="NCBI Taxonomy" id="2984322"/>
    <lineage>
        <taxon>Bacteria</taxon>
        <taxon>Pseudomonadati</taxon>
        <taxon>Pseudomonadota</taxon>
        <taxon>Alphaproteobacteria</taxon>
        <taxon>Acetobacterales</taxon>
        <taxon>Acetobacteraceae</taxon>
        <taxon>Candidatus Kirkpatrickella</taxon>
    </lineage>
</organism>
<evidence type="ECO:0000259" key="1">
    <source>
        <dbReference type="PROSITE" id="PS51459"/>
    </source>
</evidence>
<dbReference type="SUPFAM" id="SSF140931">
    <property type="entry name" value="Fic-like"/>
    <property type="match status" value="1"/>
</dbReference>
<dbReference type="PANTHER" id="PTHR39426">
    <property type="entry name" value="HOMOLOGY TO DEATH-ON-CURING PROTEIN OF PHAGE P1"/>
    <property type="match status" value="1"/>
</dbReference>
<sequence length="131" mass="14326">MKNVQWIKAKEALVIHDRLIVLHGGSSGLRDNTLLESALARPKHHATYKPETELPALAAIYTSGIVQNHPFIDGNKRTGFVLGTLFLEINGLAFSAKQEEVVHAVMALAEGKMSDKGYAAFLSENTRSRSV</sequence>
<keyword evidence="3" id="KW-1185">Reference proteome</keyword>
<feature type="domain" description="Fido" evidence="1">
    <location>
        <begin position="7"/>
        <end position="124"/>
    </location>
</feature>
<dbReference type="InterPro" id="IPR006440">
    <property type="entry name" value="Doc"/>
</dbReference>
<dbReference type="Pfam" id="PF02661">
    <property type="entry name" value="Fic"/>
    <property type="match status" value="1"/>
</dbReference>
<protein>
    <submittedName>
        <fullName evidence="2">Type II toxin-antitoxin system death-on-curing family toxin</fullName>
    </submittedName>
</protein>
<dbReference type="PROSITE" id="PS51459">
    <property type="entry name" value="FIDO"/>
    <property type="match status" value="1"/>
</dbReference>
<dbReference type="PANTHER" id="PTHR39426:SF1">
    <property type="entry name" value="HOMOLOGY TO DEATH-ON-CURING PROTEIN OF PHAGE P1"/>
    <property type="match status" value="1"/>
</dbReference>
<reference evidence="2" key="1">
    <citation type="submission" date="2022-10" db="EMBL/GenBank/DDBJ databases">
        <title>Candidatus Kirkpatrella diaphorinas gen. nov., sp. nov., an uncultured endosymbiont identified in a population of Diaphorina citri from Hawaii.</title>
        <authorList>
            <person name="Henry E.M."/>
            <person name="Carlson C.R."/>
            <person name="Kuo Y.-W."/>
        </authorList>
    </citation>
    <scope>NUCLEOTIDE SEQUENCE</scope>
    <source>
        <strain evidence="2">CADCRV1</strain>
    </source>
</reference>
<dbReference type="Gene3D" id="1.20.120.1870">
    <property type="entry name" value="Fic/DOC protein, Fido domain"/>
    <property type="match status" value="1"/>
</dbReference>
<dbReference type="Proteomes" id="UP001163831">
    <property type="component" value="Chromosome"/>
</dbReference>
<evidence type="ECO:0000313" key="2">
    <source>
        <dbReference type="EMBL" id="UYH50552.1"/>
    </source>
</evidence>
<evidence type="ECO:0000313" key="3">
    <source>
        <dbReference type="Proteomes" id="UP001163831"/>
    </source>
</evidence>